<dbReference type="Pfam" id="PF06925">
    <property type="entry name" value="MGDG_synth"/>
    <property type="match status" value="1"/>
</dbReference>
<dbReference type="GO" id="GO:0009247">
    <property type="term" value="P:glycolipid biosynthetic process"/>
    <property type="evidence" value="ECO:0007669"/>
    <property type="project" value="InterPro"/>
</dbReference>
<name>A0A4Y9AEE5_9BACI</name>
<proteinExistence type="inferred from homology"/>
<protein>
    <submittedName>
        <fullName evidence="5">UDP-glucuronosyltransferase</fullName>
    </submittedName>
</protein>
<evidence type="ECO:0000313" key="6">
    <source>
        <dbReference type="Proteomes" id="UP000298484"/>
    </source>
</evidence>
<dbReference type="GO" id="GO:0016758">
    <property type="term" value="F:hexosyltransferase activity"/>
    <property type="evidence" value="ECO:0007669"/>
    <property type="project" value="InterPro"/>
</dbReference>
<dbReference type="InterPro" id="IPR009695">
    <property type="entry name" value="Diacylglyc_glucosyltr_N"/>
</dbReference>
<keyword evidence="3 5" id="KW-0808">Transferase</keyword>
<evidence type="ECO:0000256" key="2">
    <source>
        <dbReference type="ARBA" id="ARBA00022676"/>
    </source>
</evidence>
<sequence length="369" mass="42508">METALFLPFMQIPTGHHHVADALIEDIESRQLQDIVCSKVDILSYSYGSLEKIVSFAYLNWIKYFPDVYDWLYRCAAYKKTSFHNRQYLYEAMFIHFFKQLTNRQNAHILFCTHALPSNMASVLKMKNKLKPVTVNVYTDYFVNDLWGIEGIDYHFAPTMQVKDYLMAKGVRPEQIYVTGIPVGHVFQTETGKVKTDDTITRVLVTGGSLGVGSLRHLLIAPKSDNIHYYVLCGKNEALYQELLANESRMVTPFPYIANKAEMNLLYDQVDAVLTKPGGVTVSECLMKRKPVFLYHPLPGQERINARQLLELNVAIPADIGENIEEQLLRFLSDEVKRRAYDENLDIYHECLEKRPPSVLMREMIGQKH</sequence>
<dbReference type="GO" id="GO:0016020">
    <property type="term" value="C:membrane"/>
    <property type="evidence" value="ECO:0007669"/>
    <property type="project" value="GOC"/>
</dbReference>
<evidence type="ECO:0000256" key="3">
    <source>
        <dbReference type="ARBA" id="ARBA00022679"/>
    </source>
</evidence>
<comment type="similarity">
    <text evidence="1">Belongs to the glycosyltransferase 28 family.</text>
</comment>
<dbReference type="AlphaFoldDB" id="A0A4Y9AEE5"/>
<comment type="caution">
    <text evidence="5">The sequence shown here is derived from an EMBL/GenBank/DDBJ whole genome shotgun (WGS) entry which is preliminary data.</text>
</comment>
<organism evidence="5 6">
    <name type="scientific">Lentibacillus salicampi</name>
    <dbReference type="NCBI Taxonomy" id="175306"/>
    <lineage>
        <taxon>Bacteria</taxon>
        <taxon>Bacillati</taxon>
        <taxon>Bacillota</taxon>
        <taxon>Bacilli</taxon>
        <taxon>Bacillales</taxon>
        <taxon>Bacillaceae</taxon>
        <taxon>Lentibacillus</taxon>
    </lineage>
</organism>
<dbReference type="PANTHER" id="PTHR43025:SF3">
    <property type="entry name" value="MONOGALACTOSYLDIACYLGLYCEROL SYNTHASE 1, CHLOROPLASTIC"/>
    <property type="match status" value="1"/>
</dbReference>
<dbReference type="RefSeq" id="WP_135109584.1">
    <property type="nucleotide sequence ID" value="NZ_SRHY01000007.1"/>
</dbReference>
<keyword evidence="2" id="KW-0328">Glycosyltransferase</keyword>
<accession>A0A4Y9AEE5</accession>
<feature type="domain" description="Diacylglycerol glucosyltransferase N-terminal" evidence="4">
    <location>
        <begin position="16"/>
        <end position="183"/>
    </location>
</feature>
<keyword evidence="6" id="KW-1185">Reference proteome</keyword>
<dbReference type="EMBL" id="SRHY01000007">
    <property type="protein sequence ID" value="TFJ93320.1"/>
    <property type="molecule type" value="Genomic_DNA"/>
</dbReference>
<dbReference type="InterPro" id="IPR050519">
    <property type="entry name" value="Glycosyltransf_28_UgtP"/>
</dbReference>
<dbReference type="OrthoDB" id="9815663at2"/>
<reference evidence="5 6" key="1">
    <citation type="submission" date="2019-03" db="EMBL/GenBank/DDBJ databases">
        <title>Genome sequence of Lentibacillus salicampi ATCC BAA-719.</title>
        <authorList>
            <person name="Maclea K.S."/>
            <person name="Simoes Junior M."/>
        </authorList>
    </citation>
    <scope>NUCLEOTIDE SEQUENCE [LARGE SCALE GENOMIC DNA]</scope>
    <source>
        <strain evidence="5 6">ATCC BAA-719</strain>
    </source>
</reference>
<gene>
    <name evidence="5" type="ORF">E4U82_07480</name>
</gene>
<dbReference type="SUPFAM" id="SSF53756">
    <property type="entry name" value="UDP-Glycosyltransferase/glycogen phosphorylase"/>
    <property type="match status" value="1"/>
</dbReference>
<evidence type="ECO:0000256" key="1">
    <source>
        <dbReference type="ARBA" id="ARBA00006962"/>
    </source>
</evidence>
<dbReference type="Gene3D" id="3.40.50.2000">
    <property type="entry name" value="Glycogen Phosphorylase B"/>
    <property type="match status" value="1"/>
</dbReference>
<evidence type="ECO:0000259" key="4">
    <source>
        <dbReference type="Pfam" id="PF06925"/>
    </source>
</evidence>
<evidence type="ECO:0000313" key="5">
    <source>
        <dbReference type="EMBL" id="TFJ93320.1"/>
    </source>
</evidence>
<dbReference type="PANTHER" id="PTHR43025">
    <property type="entry name" value="MONOGALACTOSYLDIACYLGLYCEROL SYNTHASE"/>
    <property type="match status" value="1"/>
</dbReference>
<dbReference type="Proteomes" id="UP000298484">
    <property type="component" value="Unassembled WGS sequence"/>
</dbReference>